<protein>
    <submittedName>
        <fullName evidence="1">Uncharacterized protein</fullName>
    </submittedName>
</protein>
<dbReference type="OrthoDB" id="7002672at2"/>
<dbReference type="EMBL" id="JSFK01000004">
    <property type="protein sequence ID" value="KHA73701.1"/>
    <property type="molecule type" value="Genomic_DNA"/>
</dbReference>
<proteinExistence type="predicted"/>
<comment type="caution">
    <text evidence="1">The sequence shown here is derived from an EMBL/GenBank/DDBJ whole genome shotgun (WGS) entry which is preliminary data.</text>
</comment>
<evidence type="ECO:0000313" key="2">
    <source>
        <dbReference type="Proteomes" id="UP000030564"/>
    </source>
</evidence>
<reference evidence="1 2" key="1">
    <citation type="submission" date="2014-10" db="EMBL/GenBank/DDBJ databases">
        <title>Draft genome sequence of Pseudomonas chlororaphis EA105.</title>
        <authorList>
            <person name="McCully L.M."/>
            <person name="Bitzer A.S."/>
            <person name="Spence C."/>
            <person name="Bais H."/>
            <person name="Silby M.W."/>
        </authorList>
    </citation>
    <scope>NUCLEOTIDE SEQUENCE [LARGE SCALE GENOMIC DNA]</scope>
    <source>
        <strain evidence="1 2">EA105</strain>
    </source>
</reference>
<sequence>MWSRGCDLETLNLTSRLRRVPLSILAEGFPIMLSAFNELVRELRGAGIGIKEQVLLENKVVIDEDCADLFVVRFGDCLSGVRYSSAGQFTCNAVTVRGVDVVWLTLARGAVQ</sequence>
<dbReference type="AlphaFoldDB" id="A0A0A6FLT7"/>
<organism evidence="1 2">
    <name type="scientific">Pseudomonas chlororaphis</name>
    <dbReference type="NCBI Taxonomy" id="587753"/>
    <lineage>
        <taxon>Bacteria</taxon>
        <taxon>Pseudomonadati</taxon>
        <taxon>Pseudomonadota</taxon>
        <taxon>Gammaproteobacteria</taxon>
        <taxon>Pseudomonadales</taxon>
        <taxon>Pseudomonadaceae</taxon>
        <taxon>Pseudomonas</taxon>
    </lineage>
</organism>
<name>A0A0A6FLT7_9PSED</name>
<gene>
    <name evidence="1" type="ORF">NZ35_09470</name>
</gene>
<dbReference type="Proteomes" id="UP000030564">
    <property type="component" value="Unassembled WGS sequence"/>
</dbReference>
<dbReference type="PATRIC" id="fig|587753.9.peg.4500"/>
<accession>A0A0A6FLT7</accession>
<evidence type="ECO:0000313" key="1">
    <source>
        <dbReference type="EMBL" id="KHA73701.1"/>
    </source>
</evidence>